<organism evidence="2 3">
    <name type="scientific">Rhynocoris fuscipes</name>
    <dbReference type="NCBI Taxonomy" id="488301"/>
    <lineage>
        <taxon>Eukaryota</taxon>
        <taxon>Metazoa</taxon>
        <taxon>Ecdysozoa</taxon>
        <taxon>Arthropoda</taxon>
        <taxon>Hexapoda</taxon>
        <taxon>Insecta</taxon>
        <taxon>Pterygota</taxon>
        <taxon>Neoptera</taxon>
        <taxon>Paraneoptera</taxon>
        <taxon>Hemiptera</taxon>
        <taxon>Heteroptera</taxon>
        <taxon>Panheteroptera</taxon>
        <taxon>Cimicomorpha</taxon>
        <taxon>Reduviidae</taxon>
        <taxon>Harpactorinae</taxon>
        <taxon>Harpactorini</taxon>
        <taxon>Rhynocoris</taxon>
    </lineage>
</organism>
<gene>
    <name evidence="2" type="ORF">O3M35_006975</name>
</gene>
<name>A0AAW1DI42_9HEMI</name>
<evidence type="ECO:0000313" key="2">
    <source>
        <dbReference type="EMBL" id="KAK9509720.1"/>
    </source>
</evidence>
<reference evidence="2 3" key="1">
    <citation type="submission" date="2022-12" db="EMBL/GenBank/DDBJ databases">
        <title>Chromosome-level genome assembly of true bugs.</title>
        <authorList>
            <person name="Ma L."/>
            <person name="Li H."/>
        </authorList>
    </citation>
    <scope>NUCLEOTIDE SEQUENCE [LARGE SCALE GENOMIC DNA]</scope>
    <source>
        <strain evidence="2">Lab_2022b</strain>
    </source>
</reference>
<evidence type="ECO:0000256" key="1">
    <source>
        <dbReference type="SAM" id="MobiDB-lite"/>
    </source>
</evidence>
<feature type="compositionally biased region" description="Polar residues" evidence="1">
    <location>
        <begin position="376"/>
        <end position="393"/>
    </location>
</feature>
<feature type="region of interest" description="Disordered" evidence="1">
    <location>
        <begin position="367"/>
        <end position="405"/>
    </location>
</feature>
<feature type="compositionally biased region" description="Basic and acidic residues" evidence="1">
    <location>
        <begin position="395"/>
        <end position="405"/>
    </location>
</feature>
<dbReference type="AlphaFoldDB" id="A0AAW1DI42"/>
<proteinExistence type="predicted"/>
<keyword evidence="3" id="KW-1185">Reference proteome</keyword>
<accession>A0AAW1DI42</accession>
<feature type="compositionally biased region" description="Basic and acidic residues" evidence="1">
    <location>
        <begin position="1"/>
        <end position="28"/>
    </location>
</feature>
<sequence>MDDNENLKRKSHEPRSSTESSKEYEKALNDNIPKESSIQEAASYQNVNSIYKSGDDVNDDLSVHESWATRLKFVPGMIESRCPYYPPPIEINKQIAANRLSKLKPKRSFKVTETSCMRMTPSNIPIGAEVIDCKPSGYNYACTLGSVYRNLHRVTYHEVEYIKDRKHEKSLLRQERRLERKRVSCKCKSCRDDDQTCGIKEDEVTELTGRQRCCSVEEKKTPGKKYITTKVIIPTFGGDFVVKQLISFDSDWKPPLRARLVDSLKSDSQSSILKKRHKKTLMKRKDTIGKESASRDSSFSYVKPFCSRILSWIKSLHPAKKDRRSRETLIVSYMDKSINVNYDETIDDDAEIGGKYFSGKRNQQMRRLSDLKDEQNSPSTSNNFRANLQQSPGRRQIDKNLPKSN</sequence>
<dbReference type="EMBL" id="JAPXFL010000003">
    <property type="protein sequence ID" value="KAK9509720.1"/>
    <property type="molecule type" value="Genomic_DNA"/>
</dbReference>
<comment type="caution">
    <text evidence="2">The sequence shown here is derived from an EMBL/GenBank/DDBJ whole genome shotgun (WGS) entry which is preliminary data.</text>
</comment>
<dbReference type="Proteomes" id="UP001461498">
    <property type="component" value="Unassembled WGS sequence"/>
</dbReference>
<protein>
    <submittedName>
        <fullName evidence="2">Uncharacterized protein</fullName>
    </submittedName>
</protein>
<feature type="region of interest" description="Disordered" evidence="1">
    <location>
        <begin position="1"/>
        <end position="34"/>
    </location>
</feature>
<evidence type="ECO:0000313" key="3">
    <source>
        <dbReference type="Proteomes" id="UP001461498"/>
    </source>
</evidence>